<evidence type="ECO:0000259" key="2">
    <source>
        <dbReference type="Pfam" id="PF00248"/>
    </source>
</evidence>
<dbReference type="GO" id="GO:0005737">
    <property type="term" value="C:cytoplasm"/>
    <property type="evidence" value="ECO:0007669"/>
    <property type="project" value="TreeGrafter"/>
</dbReference>
<accession>A0A2P4Q2E2</accession>
<dbReference type="AlphaFoldDB" id="A0A2P4Q2E2"/>
<dbReference type="Proteomes" id="UP000018888">
    <property type="component" value="Unassembled WGS sequence"/>
</dbReference>
<sequence>MTFLRELGKTGVKIPAIGLGCMGISEFYGSADEQENIKVLNRAIDIGCTFWDTAPMKFFLKECRNEVFICTKFAFSRGPNGEFKISGKPEYVRQACDNSLKRLGVNCIDL</sequence>
<protein>
    <recommendedName>
        <fullName evidence="2">NADP-dependent oxidoreductase domain-containing protein</fullName>
    </recommendedName>
</protein>
<reference evidence="3 4" key="1">
    <citation type="journal article" date="2013" name="Proc. Natl. Acad. Sci. U.S.A.">
        <title>Genome of an arbuscular mycorrhizal fungus provides insight into the oldest plant symbiosis.</title>
        <authorList>
            <person name="Tisserant E."/>
            <person name="Malbreil M."/>
            <person name="Kuo A."/>
            <person name="Kohler A."/>
            <person name="Symeonidi A."/>
            <person name="Balestrini R."/>
            <person name="Charron P."/>
            <person name="Duensing N."/>
            <person name="Frei Dit Frey N."/>
            <person name="Gianinazzi-Pearson V."/>
            <person name="Gilbert L.B."/>
            <person name="Handa Y."/>
            <person name="Herr J.R."/>
            <person name="Hijri M."/>
            <person name="Koul R."/>
            <person name="Kawaguchi M."/>
            <person name="Krajinski F."/>
            <person name="Lammers P.J."/>
            <person name="Masclaux F.G."/>
            <person name="Murat C."/>
            <person name="Morin E."/>
            <person name="Ndikumana S."/>
            <person name="Pagni M."/>
            <person name="Petitpierre D."/>
            <person name="Requena N."/>
            <person name="Rosikiewicz P."/>
            <person name="Riley R."/>
            <person name="Saito K."/>
            <person name="San Clemente H."/>
            <person name="Shapiro H."/>
            <person name="van Tuinen D."/>
            <person name="Becard G."/>
            <person name="Bonfante P."/>
            <person name="Paszkowski U."/>
            <person name="Shachar-Hill Y.Y."/>
            <person name="Tuskan G.A."/>
            <person name="Young P.W."/>
            <person name="Sanders I.R."/>
            <person name="Henrissat B."/>
            <person name="Rensing S.A."/>
            <person name="Grigoriev I.V."/>
            <person name="Corradi N."/>
            <person name="Roux C."/>
            <person name="Martin F."/>
        </authorList>
    </citation>
    <scope>NUCLEOTIDE SEQUENCE [LARGE SCALE GENOMIC DNA]</scope>
    <source>
        <strain evidence="3 4">DAOM 197198</strain>
    </source>
</reference>
<dbReference type="Gene3D" id="3.20.20.100">
    <property type="entry name" value="NADP-dependent oxidoreductase domain"/>
    <property type="match status" value="1"/>
</dbReference>
<keyword evidence="4" id="KW-1185">Reference proteome</keyword>
<dbReference type="PANTHER" id="PTHR43625:SF40">
    <property type="entry name" value="ALDO-KETO REDUCTASE YAKC [NADP(+)]"/>
    <property type="match status" value="1"/>
</dbReference>
<reference evidence="3 4" key="2">
    <citation type="journal article" date="2018" name="New Phytol.">
        <title>High intraspecific genome diversity in the model arbuscular mycorrhizal symbiont Rhizophagus irregularis.</title>
        <authorList>
            <person name="Chen E.C.H."/>
            <person name="Morin E."/>
            <person name="Beaudet D."/>
            <person name="Noel J."/>
            <person name="Yildirir G."/>
            <person name="Ndikumana S."/>
            <person name="Charron P."/>
            <person name="St-Onge C."/>
            <person name="Giorgi J."/>
            <person name="Kruger M."/>
            <person name="Marton T."/>
            <person name="Ropars J."/>
            <person name="Grigoriev I.V."/>
            <person name="Hainaut M."/>
            <person name="Henrissat B."/>
            <person name="Roux C."/>
            <person name="Martin F."/>
            <person name="Corradi N."/>
        </authorList>
    </citation>
    <scope>NUCLEOTIDE SEQUENCE [LARGE SCALE GENOMIC DNA]</scope>
    <source>
        <strain evidence="3 4">DAOM 197198</strain>
    </source>
</reference>
<dbReference type="PANTHER" id="PTHR43625">
    <property type="entry name" value="AFLATOXIN B1 ALDEHYDE REDUCTASE"/>
    <property type="match status" value="1"/>
</dbReference>
<organism evidence="3 4">
    <name type="scientific">Rhizophagus irregularis (strain DAOM 181602 / DAOM 197198 / MUCL 43194)</name>
    <name type="common">Arbuscular mycorrhizal fungus</name>
    <name type="synonym">Glomus intraradices</name>
    <dbReference type="NCBI Taxonomy" id="747089"/>
    <lineage>
        <taxon>Eukaryota</taxon>
        <taxon>Fungi</taxon>
        <taxon>Fungi incertae sedis</taxon>
        <taxon>Mucoromycota</taxon>
        <taxon>Glomeromycotina</taxon>
        <taxon>Glomeromycetes</taxon>
        <taxon>Glomerales</taxon>
        <taxon>Glomeraceae</taxon>
        <taxon>Rhizophagus</taxon>
    </lineage>
</organism>
<evidence type="ECO:0000313" key="3">
    <source>
        <dbReference type="EMBL" id="POG71817.1"/>
    </source>
</evidence>
<evidence type="ECO:0000256" key="1">
    <source>
        <dbReference type="ARBA" id="ARBA00023002"/>
    </source>
</evidence>
<dbReference type="Pfam" id="PF00248">
    <property type="entry name" value="Aldo_ket_red"/>
    <property type="match status" value="1"/>
</dbReference>
<dbReference type="InterPro" id="IPR050791">
    <property type="entry name" value="Aldo-Keto_reductase"/>
</dbReference>
<dbReference type="InterPro" id="IPR036812">
    <property type="entry name" value="NAD(P)_OxRdtase_dom_sf"/>
</dbReference>
<dbReference type="GO" id="GO:0016491">
    <property type="term" value="F:oxidoreductase activity"/>
    <property type="evidence" value="ECO:0007669"/>
    <property type="project" value="UniProtKB-KW"/>
</dbReference>
<dbReference type="SUPFAM" id="SSF51430">
    <property type="entry name" value="NAD(P)-linked oxidoreductase"/>
    <property type="match status" value="1"/>
</dbReference>
<dbReference type="EMBL" id="AUPC02000103">
    <property type="protein sequence ID" value="POG71817.1"/>
    <property type="molecule type" value="Genomic_DNA"/>
</dbReference>
<gene>
    <name evidence="3" type="ORF">GLOIN_2v1774362</name>
</gene>
<dbReference type="InterPro" id="IPR023210">
    <property type="entry name" value="NADP_OxRdtase_dom"/>
</dbReference>
<evidence type="ECO:0000313" key="4">
    <source>
        <dbReference type="Proteomes" id="UP000018888"/>
    </source>
</evidence>
<name>A0A2P4Q2E2_RHIID</name>
<proteinExistence type="predicted"/>
<feature type="domain" description="NADP-dependent oxidoreductase" evidence="2">
    <location>
        <begin position="16"/>
        <end position="110"/>
    </location>
</feature>
<comment type="caution">
    <text evidence="3">The sequence shown here is derived from an EMBL/GenBank/DDBJ whole genome shotgun (WGS) entry which is preliminary data.</text>
</comment>
<keyword evidence="1" id="KW-0560">Oxidoreductase</keyword>